<accession>A0ACC0M8Y2</accession>
<name>A0ACC0M8Y2_RHOML</name>
<proteinExistence type="predicted"/>
<dbReference type="EMBL" id="CM046397">
    <property type="protein sequence ID" value="KAI8536788.1"/>
    <property type="molecule type" value="Genomic_DNA"/>
</dbReference>
<reference evidence="1" key="1">
    <citation type="submission" date="2022-02" db="EMBL/GenBank/DDBJ databases">
        <title>Plant Genome Project.</title>
        <authorList>
            <person name="Zhang R.-G."/>
        </authorList>
    </citation>
    <scope>NUCLEOTIDE SEQUENCE</scope>
    <source>
        <strain evidence="1">AT1</strain>
    </source>
</reference>
<evidence type="ECO:0000313" key="1">
    <source>
        <dbReference type="EMBL" id="KAI8536788.1"/>
    </source>
</evidence>
<keyword evidence="2" id="KW-1185">Reference proteome</keyword>
<protein>
    <submittedName>
        <fullName evidence="1">Uncharacterized protein</fullName>
    </submittedName>
</protein>
<dbReference type="Proteomes" id="UP001062846">
    <property type="component" value="Chromosome 10"/>
</dbReference>
<comment type="caution">
    <text evidence="1">The sequence shown here is derived from an EMBL/GenBank/DDBJ whole genome shotgun (WGS) entry which is preliminary data.</text>
</comment>
<organism evidence="1 2">
    <name type="scientific">Rhododendron molle</name>
    <name type="common">Chinese azalea</name>
    <name type="synonym">Azalea mollis</name>
    <dbReference type="NCBI Taxonomy" id="49168"/>
    <lineage>
        <taxon>Eukaryota</taxon>
        <taxon>Viridiplantae</taxon>
        <taxon>Streptophyta</taxon>
        <taxon>Embryophyta</taxon>
        <taxon>Tracheophyta</taxon>
        <taxon>Spermatophyta</taxon>
        <taxon>Magnoliopsida</taxon>
        <taxon>eudicotyledons</taxon>
        <taxon>Gunneridae</taxon>
        <taxon>Pentapetalae</taxon>
        <taxon>asterids</taxon>
        <taxon>Ericales</taxon>
        <taxon>Ericaceae</taxon>
        <taxon>Ericoideae</taxon>
        <taxon>Rhodoreae</taxon>
        <taxon>Rhododendron</taxon>
    </lineage>
</organism>
<sequence>MGTKVGPDNMKLGSFFAFSGSPGRRVPLPGHRRSPPKLPQGPLQCRAADDILLRSGSAPSLALLSVSQGSLYRPISPIRQVIVVCQLLNDAFEKDSWSFMLYIPYPFQWGRPTFQAGEAFTMMAASLVASLESTGTFLATARYGSATLVPASVLKGYKQDNLQRKALQNRVGTKTENVFDDTFWENLSVVVNALDNVNARLYVDQRCLYFQKPLLESGTLGAKCNTQMVIPHLAENYGASRDPPEKQAPMCTVHSFPHNIDHCLTWAQLEFAGLLEKNPNRSECFPFKSK</sequence>
<evidence type="ECO:0000313" key="2">
    <source>
        <dbReference type="Proteomes" id="UP001062846"/>
    </source>
</evidence>
<gene>
    <name evidence="1" type="ORF">RHMOL_Rhmol10G0284000</name>
</gene>